<evidence type="ECO:0000256" key="6">
    <source>
        <dbReference type="PROSITE-ProRule" id="PRU01263"/>
    </source>
</evidence>
<dbReference type="InterPro" id="IPR036236">
    <property type="entry name" value="Znf_C2H2_sf"/>
</dbReference>
<feature type="domain" description="C2H2-type" evidence="7">
    <location>
        <begin position="349"/>
        <end position="377"/>
    </location>
</feature>
<dbReference type="InterPro" id="IPR012934">
    <property type="entry name" value="Znf_AD"/>
</dbReference>
<protein>
    <submittedName>
        <fullName evidence="9">Transcription factor grauzone</fullName>
    </submittedName>
</protein>
<dbReference type="PROSITE" id="PS50157">
    <property type="entry name" value="ZINC_FINGER_C2H2_2"/>
    <property type="match status" value="3"/>
</dbReference>
<evidence type="ECO:0000313" key="10">
    <source>
        <dbReference type="Proteomes" id="UP001151699"/>
    </source>
</evidence>
<gene>
    <name evidence="9" type="primary">grau_11</name>
    <name evidence="9" type="ORF">Bhyg_15138</name>
</gene>
<evidence type="ECO:0000259" key="8">
    <source>
        <dbReference type="PROSITE" id="PS51915"/>
    </source>
</evidence>
<dbReference type="SUPFAM" id="SSF57716">
    <property type="entry name" value="Glucocorticoid receptor-like (DNA-binding domain)"/>
    <property type="match status" value="1"/>
</dbReference>
<dbReference type="PANTHER" id="PTHR24379:SF121">
    <property type="entry name" value="C2H2-TYPE DOMAIN-CONTAINING PROTEIN"/>
    <property type="match status" value="1"/>
</dbReference>
<dbReference type="InterPro" id="IPR013087">
    <property type="entry name" value="Znf_C2H2_type"/>
</dbReference>
<evidence type="ECO:0000256" key="1">
    <source>
        <dbReference type="ARBA" id="ARBA00022723"/>
    </source>
</evidence>
<evidence type="ECO:0000256" key="2">
    <source>
        <dbReference type="ARBA" id="ARBA00022737"/>
    </source>
</evidence>
<organism evidence="9 10">
    <name type="scientific">Pseudolycoriella hygida</name>
    <dbReference type="NCBI Taxonomy" id="35572"/>
    <lineage>
        <taxon>Eukaryota</taxon>
        <taxon>Metazoa</taxon>
        <taxon>Ecdysozoa</taxon>
        <taxon>Arthropoda</taxon>
        <taxon>Hexapoda</taxon>
        <taxon>Insecta</taxon>
        <taxon>Pterygota</taxon>
        <taxon>Neoptera</taxon>
        <taxon>Endopterygota</taxon>
        <taxon>Diptera</taxon>
        <taxon>Nematocera</taxon>
        <taxon>Sciaroidea</taxon>
        <taxon>Sciaridae</taxon>
        <taxon>Pseudolycoriella</taxon>
    </lineage>
</organism>
<feature type="binding site" evidence="6">
    <location>
        <position position="56"/>
    </location>
    <ligand>
        <name>Zn(2+)</name>
        <dbReference type="ChEBI" id="CHEBI:29105"/>
    </ligand>
</feature>
<dbReference type="AlphaFoldDB" id="A0A9Q0MUB3"/>
<dbReference type="GO" id="GO:0008270">
    <property type="term" value="F:zinc ion binding"/>
    <property type="evidence" value="ECO:0007669"/>
    <property type="project" value="UniProtKB-UniRule"/>
</dbReference>
<dbReference type="EMBL" id="WJQU01000004">
    <property type="protein sequence ID" value="KAJ6636547.1"/>
    <property type="molecule type" value="Genomic_DNA"/>
</dbReference>
<dbReference type="SMART" id="SM00868">
    <property type="entry name" value="zf-AD"/>
    <property type="match status" value="1"/>
</dbReference>
<dbReference type="PANTHER" id="PTHR24379">
    <property type="entry name" value="KRAB AND ZINC FINGER DOMAIN-CONTAINING"/>
    <property type="match status" value="1"/>
</dbReference>
<keyword evidence="3 5" id="KW-0863">Zinc-finger</keyword>
<dbReference type="Proteomes" id="UP001151699">
    <property type="component" value="Chromosome C"/>
</dbReference>
<dbReference type="Gene3D" id="3.40.1800.20">
    <property type="match status" value="1"/>
</dbReference>
<feature type="domain" description="C2H2-type" evidence="7">
    <location>
        <begin position="292"/>
        <end position="320"/>
    </location>
</feature>
<sequence length="385" mass="44571">MNELSLLSICRFCLQKSESHIDIYSETTILHKLTTIFPFLIEQRNEISSKLICVSCKDNVMNFYDFYRMVQTNQSILLEYVKKLKSIDADGVRSPRLVFTIRTTNDGAAMFNGSFEYSLNDDVKKDQKPTLIGKASQNFGIVDGDSVSMSSCVLDGNGDSMTNAEDKIVSNADSNSNNVTLFSRKNIDEKLPDHLKTRTSKEKSDAQIKEFVNLHCDICKASSQFNSFKELQEHFNFKHNQRGYVECCDKKFYRKDRLFNHITNHRDPEAFKYKNVETLRTHMQRHKDDRQHICNICSKQCTTSSSLSAHIRYVHLKIKDFECSICNKQFRRKLELTEHTARHTGQVLYSCQFCPKTFTSSSNYFSHRKYRHPTQLAAAKSKVDD</sequence>
<dbReference type="Pfam" id="PF07776">
    <property type="entry name" value="zf-AD"/>
    <property type="match status" value="1"/>
</dbReference>
<evidence type="ECO:0000256" key="4">
    <source>
        <dbReference type="ARBA" id="ARBA00022833"/>
    </source>
</evidence>
<dbReference type="SUPFAM" id="SSF57667">
    <property type="entry name" value="beta-beta-alpha zinc fingers"/>
    <property type="match status" value="2"/>
</dbReference>
<evidence type="ECO:0000259" key="7">
    <source>
        <dbReference type="PROSITE" id="PS50157"/>
    </source>
</evidence>
<feature type="domain" description="ZAD" evidence="8">
    <location>
        <begin position="8"/>
        <end position="80"/>
    </location>
</feature>
<accession>A0A9Q0MUB3</accession>
<evidence type="ECO:0000256" key="5">
    <source>
        <dbReference type="PROSITE-ProRule" id="PRU00042"/>
    </source>
</evidence>
<name>A0A9Q0MUB3_9DIPT</name>
<keyword evidence="10" id="KW-1185">Reference proteome</keyword>
<evidence type="ECO:0000256" key="3">
    <source>
        <dbReference type="ARBA" id="ARBA00022771"/>
    </source>
</evidence>
<feature type="binding site" evidence="6">
    <location>
        <position position="13"/>
    </location>
    <ligand>
        <name>Zn(2+)</name>
        <dbReference type="ChEBI" id="CHEBI:29105"/>
    </ligand>
</feature>
<keyword evidence="4 6" id="KW-0862">Zinc</keyword>
<dbReference type="PROSITE" id="PS00028">
    <property type="entry name" value="ZINC_FINGER_C2H2_1"/>
    <property type="match status" value="3"/>
</dbReference>
<feature type="domain" description="C2H2-type" evidence="7">
    <location>
        <begin position="321"/>
        <end position="348"/>
    </location>
</feature>
<evidence type="ECO:0000313" key="9">
    <source>
        <dbReference type="EMBL" id="KAJ6636547.1"/>
    </source>
</evidence>
<comment type="caution">
    <text evidence="9">The sequence shown here is derived from an EMBL/GenBank/DDBJ whole genome shotgun (WGS) entry which is preliminary data.</text>
</comment>
<proteinExistence type="predicted"/>
<keyword evidence="1 6" id="KW-0479">Metal-binding</keyword>
<dbReference type="Gene3D" id="3.30.160.60">
    <property type="entry name" value="Classic Zinc Finger"/>
    <property type="match status" value="2"/>
</dbReference>
<dbReference type="PROSITE" id="PS51915">
    <property type="entry name" value="ZAD"/>
    <property type="match status" value="1"/>
</dbReference>
<dbReference type="SMART" id="SM00355">
    <property type="entry name" value="ZnF_C2H2"/>
    <property type="match status" value="5"/>
</dbReference>
<reference evidence="9" key="1">
    <citation type="submission" date="2022-07" db="EMBL/GenBank/DDBJ databases">
        <authorList>
            <person name="Trinca V."/>
            <person name="Uliana J.V.C."/>
            <person name="Torres T.T."/>
            <person name="Ward R.J."/>
            <person name="Monesi N."/>
        </authorList>
    </citation>
    <scope>NUCLEOTIDE SEQUENCE</scope>
    <source>
        <strain evidence="9">HSMRA1968</strain>
        <tissue evidence="9">Whole embryos</tissue>
    </source>
</reference>
<feature type="binding site" evidence="6">
    <location>
        <position position="10"/>
    </location>
    <ligand>
        <name>Zn(2+)</name>
        <dbReference type="ChEBI" id="CHEBI:29105"/>
    </ligand>
</feature>
<dbReference type="OrthoDB" id="8117402at2759"/>
<dbReference type="GO" id="GO:0005634">
    <property type="term" value="C:nucleus"/>
    <property type="evidence" value="ECO:0007669"/>
    <property type="project" value="InterPro"/>
</dbReference>
<keyword evidence="2" id="KW-0677">Repeat</keyword>
<dbReference type="Pfam" id="PF00096">
    <property type="entry name" value="zf-C2H2"/>
    <property type="match status" value="3"/>
</dbReference>
<feature type="binding site" evidence="6">
    <location>
        <position position="53"/>
    </location>
    <ligand>
        <name>Zn(2+)</name>
        <dbReference type="ChEBI" id="CHEBI:29105"/>
    </ligand>
</feature>